<dbReference type="AlphaFoldDB" id="A0A151GJF9"/>
<feature type="compositionally biased region" description="Basic and acidic residues" evidence="1">
    <location>
        <begin position="120"/>
        <end position="132"/>
    </location>
</feature>
<dbReference type="RefSeq" id="XP_040656504.1">
    <property type="nucleotide sequence ID" value="XM_040801471.1"/>
</dbReference>
<proteinExistence type="predicted"/>
<comment type="caution">
    <text evidence="2">The sequence shown here is derived from an EMBL/GenBank/DDBJ whole genome shotgun (WGS) entry which is preliminary data.</text>
</comment>
<dbReference type="EMBL" id="LAYC01000002">
    <property type="protein sequence ID" value="KYK57152.1"/>
    <property type="molecule type" value="Genomic_DNA"/>
</dbReference>
<evidence type="ECO:0000313" key="3">
    <source>
        <dbReference type="Proteomes" id="UP000076580"/>
    </source>
</evidence>
<sequence length="230" mass="25453">MERSDGDSETTKVDDGRTKQQHYGPRRVSLGPPSARSMDGKGRWECRRRWRPPWSCATMAFDSPPAAGPRHETSTLHAFPGLWDSRLRAVVSWLSSPGSRLRARVSGLASPGSCGRAARRMLDSQTRGDEPPRASMVWRERSRRPVHVRGRRVRGQSMGMHGPFRAGIAASSSSRVHDCSSHLASHGRKTVGRKVSSTAPYSCPGQRMARPPHTTLLAKGRARGEENKKR</sequence>
<feature type="region of interest" description="Disordered" evidence="1">
    <location>
        <begin position="108"/>
        <end position="134"/>
    </location>
</feature>
<keyword evidence="3" id="KW-1185">Reference proteome</keyword>
<gene>
    <name evidence="2" type="ORF">DCS_04159</name>
</gene>
<name>A0A151GJF9_DRECN</name>
<dbReference type="Proteomes" id="UP000076580">
    <property type="component" value="Chromosome 02"/>
</dbReference>
<evidence type="ECO:0000256" key="1">
    <source>
        <dbReference type="SAM" id="MobiDB-lite"/>
    </source>
</evidence>
<accession>A0A151GJF9</accession>
<dbReference type="GeneID" id="63716802"/>
<protein>
    <submittedName>
        <fullName evidence="2">Uncharacterized protein</fullName>
    </submittedName>
</protein>
<feature type="region of interest" description="Disordered" evidence="1">
    <location>
        <begin position="183"/>
        <end position="230"/>
    </location>
</feature>
<dbReference type="InParanoid" id="A0A151GJF9"/>
<reference evidence="2 3" key="1">
    <citation type="journal article" date="2016" name="Sci. Rep.">
        <title>Insights into Adaptations to a Near-Obligate Nematode Endoparasitic Lifestyle from the Finished Genome of Drechmeria coniospora.</title>
        <authorList>
            <person name="Zhang L."/>
            <person name="Zhou Z."/>
            <person name="Guo Q."/>
            <person name="Fokkens L."/>
            <person name="Miskei M."/>
            <person name="Pocsi I."/>
            <person name="Zhang W."/>
            <person name="Chen M."/>
            <person name="Wang L."/>
            <person name="Sun Y."/>
            <person name="Donzelli B.G."/>
            <person name="Gibson D.M."/>
            <person name="Nelson D.R."/>
            <person name="Luo J.G."/>
            <person name="Rep M."/>
            <person name="Liu H."/>
            <person name="Yang S."/>
            <person name="Wang J."/>
            <person name="Krasnoff S.B."/>
            <person name="Xu Y."/>
            <person name="Molnar I."/>
            <person name="Lin M."/>
        </authorList>
    </citation>
    <scope>NUCLEOTIDE SEQUENCE [LARGE SCALE GENOMIC DNA]</scope>
    <source>
        <strain evidence="2 3">ARSEF 6962</strain>
    </source>
</reference>
<feature type="compositionally biased region" description="Basic and acidic residues" evidence="1">
    <location>
        <begin position="1"/>
        <end position="18"/>
    </location>
</feature>
<evidence type="ECO:0000313" key="2">
    <source>
        <dbReference type="EMBL" id="KYK57152.1"/>
    </source>
</evidence>
<organism evidence="2 3">
    <name type="scientific">Drechmeria coniospora</name>
    <name type="common">Nematophagous fungus</name>
    <name type="synonym">Meria coniospora</name>
    <dbReference type="NCBI Taxonomy" id="98403"/>
    <lineage>
        <taxon>Eukaryota</taxon>
        <taxon>Fungi</taxon>
        <taxon>Dikarya</taxon>
        <taxon>Ascomycota</taxon>
        <taxon>Pezizomycotina</taxon>
        <taxon>Sordariomycetes</taxon>
        <taxon>Hypocreomycetidae</taxon>
        <taxon>Hypocreales</taxon>
        <taxon>Ophiocordycipitaceae</taxon>
        <taxon>Drechmeria</taxon>
    </lineage>
</organism>
<feature type="region of interest" description="Disordered" evidence="1">
    <location>
        <begin position="1"/>
        <end position="43"/>
    </location>
</feature>